<dbReference type="Pfam" id="PF00106">
    <property type="entry name" value="adh_short"/>
    <property type="match status" value="1"/>
</dbReference>
<protein>
    <submittedName>
        <fullName evidence="4 5">NAD(P)-dependent oxidoreductase</fullName>
    </submittedName>
</protein>
<dbReference type="PRINTS" id="PR00080">
    <property type="entry name" value="SDRFAMILY"/>
</dbReference>
<evidence type="ECO:0000256" key="2">
    <source>
        <dbReference type="ARBA" id="ARBA00023002"/>
    </source>
</evidence>
<evidence type="ECO:0000313" key="4">
    <source>
        <dbReference type="EMBL" id="AOH38822.1"/>
    </source>
</evidence>
<dbReference type="KEGG" id="dpn:BCB69_01795"/>
<sequence>MRKMILITGATSGIGYATAKALAIKGATLILLARNEHRLKEIKQEFQMKYKAKVFIYALNVCNIKEIQSVTCDILNELGVPDVLINNAGLARGLEPYNETHINDIMEMIDTNIKGLFMVTHAFLSHMVKRNTGHIINLGSTAGLYAYKGAAVYCATKAAVKTFSDGIRIDVIDSDIKVTTIQPGIVQTPFSEVRFHGDIKRAQAVYEGIEALQAEDIAETIVFILERPRRVQITDMVIMANQQATGFMISKTPKSLDKKYKIDK</sequence>
<dbReference type="PROSITE" id="PS00061">
    <property type="entry name" value="ADH_SHORT"/>
    <property type="match status" value="1"/>
</dbReference>
<dbReference type="Proteomes" id="UP000266262">
    <property type="component" value="Unassembled WGS sequence"/>
</dbReference>
<dbReference type="SUPFAM" id="SSF51735">
    <property type="entry name" value="NAD(P)-binding Rossmann-fold domains"/>
    <property type="match status" value="1"/>
</dbReference>
<dbReference type="GO" id="GO:0016616">
    <property type="term" value="F:oxidoreductase activity, acting on the CH-OH group of donors, NAD or NADP as acceptor"/>
    <property type="evidence" value="ECO:0007669"/>
    <property type="project" value="UniProtKB-ARBA"/>
</dbReference>
<reference evidence="5 7" key="3">
    <citation type="submission" date="2018-08" db="EMBL/GenBank/DDBJ databases">
        <title>Draft genome sequence of Dialister pneumosintes KCOM 1685.</title>
        <authorList>
            <person name="Kook J.-K."/>
            <person name="Park S.-N."/>
            <person name="Lim Y.K."/>
        </authorList>
    </citation>
    <scope>NUCLEOTIDE SEQUENCE [LARGE SCALE GENOMIC DNA]</scope>
    <source>
        <strain evidence="5 7">KCOM 1685</strain>
    </source>
</reference>
<organism evidence="4 6">
    <name type="scientific">Dialister pneumosintes</name>
    <dbReference type="NCBI Taxonomy" id="39950"/>
    <lineage>
        <taxon>Bacteria</taxon>
        <taxon>Bacillati</taxon>
        <taxon>Bacillota</taxon>
        <taxon>Negativicutes</taxon>
        <taxon>Veillonellales</taxon>
        <taxon>Veillonellaceae</taxon>
        <taxon>Dialister</taxon>
    </lineage>
</organism>
<dbReference type="RefSeq" id="WP_069176847.1">
    <property type="nucleotide sequence ID" value="NZ_CP017037.1"/>
</dbReference>
<dbReference type="InterPro" id="IPR002347">
    <property type="entry name" value="SDR_fam"/>
</dbReference>
<reference evidence="4" key="2">
    <citation type="submission" date="2016-08" db="EMBL/GenBank/DDBJ databases">
        <authorList>
            <person name="Seilhamer J.J."/>
        </authorList>
    </citation>
    <scope>NUCLEOTIDE SEQUENCE [LARGE SCALE GENOMIC DNA]</scope>
    <source>
        <strain evidence="4">F0677</strain>
    </source>
</reference>
<accession>A0A1B3WD05</accession>
<keyword evidence="2" id="KW-0560">Oxidoreductase</keyword>
<dbReference type="OrthoDB" id="9775296at2"/>
<evidence type="ECO:0000256" key="3">
    <source>
        <dbReference type="RuleBase" id="RU000363"/>
    </source>
</evidence>
<dbReference type="AlphaFoldDB" id="A0A1B3WD05"/>
<evidence type="ECO:0000313" key="5">
    <source>
        <dbReference type="EMBL" id="RID94222.1"/>
    </source>
</evidence>
<proteinExistence type="inferred from homology"/>
<dbReference type="STRING" id="39950.BCB69_01795"/>
<evidence type="ECO:0000313" key="7">
    <source>
        <dbReference type="Proteomes" id="UP000266262"/>
    </source>
</evidence>
<dbReference type="PRINTS" id="PR00081">
    <property type="entry name" value="GDHRDH"/>
</dbReference>
<evidence type="ECO:0000313" key="6">
    <source>
        <dbReference type="Proteomes" id="UP000094757"/>
    </source>
</evidence>
<dbReference type="PANTHER" id="PTHR42901:SF1">
    <property type="entry name" value="ALCOHOL DEHYDROGENASE"/>
    <property type="match status" value="1"/>
</dbReference>
<name>A0A1B3WD05_9FIRM</name>
<evidence type="ECO:0000256" key="1">
    <source>
        <dbReference type="ARBA" id="ARBA00006484"/>
    </source>
</evidence>
<reference evidence="6" key="1">
    <citation type="submission" date="2016-08" db="EMBL/GenBank/DDBJ databases">
        <authorList>
            <person name="Holder M.E."/>
            <person name="Ajami N.J."/>
            <person name="Petrosino J.F."/>
        </authorList>
    </citation>
    <scope>NUCLEOTIDE SEQUENCE [LARGE SCALE GENOMIC DNA]</scope>
    <source>
        <strain evidence="6">F0677</strain>
    </source>
</reference>
<dbReference type="PANTHER" id="PTHR42901">
    <property type="entry name" value="ALCOHOL DEHYDROGENASE"/>
    <property type="match status" value="1"/>
</dbReference>
<dbReference type="Proteomes" id="UP000094757">
    <property type="component" value="Chromosome"/>
</dbReference>
<gene>
    <name evidence="4" type="ORF">BCB69_01795</name>
    <name evidence="5" type="ORF">DX915_01400</name>
</gene>
<dbReference type="InterPro" id="IPR020904">
    <property type="entry name" value="Sc_DH/Rdtase_CS"/>
</dbReference>
<dbReference type="Gene3D" id="3.40.50.720">
    <property type="entry name" value="NAD(P)-binding Rossmann-like Domain"/>
    <property type="match status" value="1"/>
</dbReference>
<dbReference type="InterPro" id="IPR036291">
    <property type="entry name" value="NAD(P)-bd_dom_sf"/>
</dbReference>
<dbReference type="FunFam" id="3.40.50.720:FF:000047">
    <property type="entry name" value="NADP-dependent L-serine/L-allo-threonine dehydrogenase"/>
    <property type="match status" value="1"/>
</dbReference>
<keyword evidence="7" id="KW-1185">Reference proteome</keyword>
<comment type="similarity">
    <text evidence="1 3">Belongs to the short-chain dehydrogenases/reductases (SDR) family.</text>
</comment>
<dbReference type="EMBL" id="CP017037">
    <property type="protein sequence ID" value="AOH38822.1"/>
    <property type="molecule type" value="Genomic_DNA"/>
</dbReference>
<dbReference type="EMBL" id="QWKU01000001">
    <property type="protein sequence ID" value="RID94222.1"/>
    <property type="molecule type" value="Genomic_DNA"/>
</dbReference>